<dbReference type="GO" id="GO:0051301">
    <property type="term" value="P:cell division"/>
    <property type="evidence" value="ECO:0007669"/>
    <property type="project" value="UniProtKB-KW"/>
</dbReference>
<proteinExistence type="inferred from homology"/>
<feature type="region of interest" description="Disordered" evidence="4">
    <location>
        <begin position="329"/>
        <end position="348"/>
    </location>
</feature>
<dbReference type="GO" id="GO:0046677">
    <property type="term" value="P:response to antibiotic"/>
    <property type="evidence" value="ECO:0007669"/>
    <property type="project" value="InterPro"/>
</dbReference>
<name>A0A2U2RNP6_9MICO</name>
<keyword evidence="9" id="KW-0131">Cell cycle</keyword>
<keyword evidence="9" id="KW-0132">Cell division</keyword>
<dbReference type="SUPFAM" id="SSF56601">
    <property type="entry name" value="beta-lactamase/transpeptidase-like"/>
    <property type="match status" value="1"/>
</dbReference>
<dbReference type="Gene3D" id="3.90.1310.10">
    <property type="entry name" value="Penicillin-binding protein 2a (Domain 2)"/>
    <property type="match status" value="1"/>
</dbReference>
<accession>A0A2U2RNP6</accession>
<keyword evidence="5" id="KW-0812">Transmembrane</keyword>
<dbReference type="InterPro" id="IPR007887">
    <property type="entry name" value="MecA_N"/>
</dbReference>
<dbReference type="Gene3D" id="3.40.710.10">
    <property type="entry name" value="DD-peptidase/beta-lactamase superfamily"/>
    <property type="match status" value="1"/>
</dbReference>
<reference evidence="9 10" key="1">
    <citation type="submission" date="2018-05" db="EMBL/GenBank/DDBJ databases">
        <title>Brachybacterium sp. M1HQ-2T, whole genome shotgun sequence.</title>
        <authorList>
            <person name="Tuo L."/>
        </authorList>
    </citation>
    <scope>NUCLEOTIDE SEQUENCE [LARGE SCALE GENOMIC DNA]</scope>
    <source>
        <strain evidence="9 10">M1HQ-2</strain>
    </source>
</reference>
<dbReference type="GO" id="GO:0071555">
    <property type="term" value="P:cell wall organization"/>
    <property type="evidence" value="ECO:0007669"/>
    <property type="project" value="TreeGrafter"/>
</dbReference>
<dbReference type="PANTHER" id="PTHR30627">
    <property type="entry name" value="PEPTIDOGLYCAN D,D-TRANSPEPTIDASE"/>
    <property type="match status" value="1"/>
</dbReference>
<dbReference type="InterPro" id="IPR050515">
    <property type="entry name" value="Beta-lactam/transpept"/>
</dbReference>
<evidence type="ECO:0000313" key="10">
    <source>
        <dbReference type="Proteomes" id="UP000245590"/>
    </source>
</evidence>
<keyword evidence="3 5" id="KW-0472">Membrane</keyword>
<comment type="subcellular location">
    <subcellularLocation>
        <location evidence="1">Membrane</location>
    </subcellularLocation>
</comment>
<dbReference type="Pfam" id="PF00905">
    <property type="entry name" value="Transpeptidase"/>
    <property type="match status" value="1"/>
</dbReference>
<organism evidence="9 10">
    <name type="scientific">Brachybacterium endophyticum</name>
    <dbReference type="NCBI Taxonomy" id="2182385"/>
    <lineage>
        <taxon>Bacteria</taxon>
        <taxon>Bacillati</taxon>
        <taxon>Actinomycetota</taxon>
        <taxon>Actinomycetes</taxon>
        <taxon>Micrococcales</taxon>
        <taxon>Dermabacteraceae</taxon>
        <taxon>Brachybacterium</taxon>
    </lineage>
</organism>
<feature type="transmembrane region" description="Helical" evidence="5">
    <location>
        <begin position="21"/>
        <end position="41"/>
    </location>
</feature>
<evidence type="ECO:0000256" key="5">
    <source>
        <dbReference type="SAM" id="Phobius"/>
    </source>
</evidence>
<comment type="similarity">
    <text evidence="2">Belongs to the transpeptidase family.</text>
</comment>
<dbReference type="InterPro" id="IPR001460">
    <property type="entry name" value="PCN-bd_Tpept"/>
</dbReference>
<dbReference type="GO" id="GO:0008658">
    <property type="term" value="F:penicillin binding"/>
    <property type="evidence" value="ECO:0007669"/>
    <property type="project" value="InterPro"/>
</dbReference>
<dbReference type="GO" id="GO:0005886">
    <property type="term" value="C:plasma membrane"/>
    <property type="evidence" value="ECO:0007669"/>
    <property type="project" value="TreeGrafter"/>
</dbReference>
<evidence type="ECO:0000256" key="1">
    <source>
        <dbReference type="ARBA" id="ARBA00004370"/>
    </source>
</evidence>
<keyword evidence="10" id="KW-1185">Reference proteome</keyword>
<dbReference type="EMBL" id="QFKX01000001">
    <property type="protein sequence ID" value="PWH07483.1"/>
    <property type="molecule type" value="Genomic_DNA"/>
</dbReference>
<dbReference type="AlphaFoldDB" id="A0A2U2RNP6"/>
<feature type="domain" description="NTF2-like N-terminal transpeptidase" evidence="8">
    <location>
        <begin position="56"/>
        <end position="159"/>
    </location>
</feature>
<dbReference type="InterPro" id="IPR036138">
    <property type="entry name" value="PBP_dimer_sf"/>
</dbReference>
<feature type="domain" description="Penicillin-binding protein transpeptidase" evidence="6">
    <location>
        <begin position="371"/>
        <end position="650"/>
    </location>
</feature>
<protein>
    <submittedName>
        <fullName evidence="9">Cell division protein FtsI</fullName>
    </submittedName>
</protein>
<dbReference type="InterPro" id="IPR012338">
    <property type="entry name" value="Beta-lactam/transpept-like"/>
</dbReference>
<evidence type="ECO:0000256" key="4">
    <source>
        <dbReference type="SAM" id="MobiDB-lite"/>
    </source>
</evidence>
<evidence type="ECO:0000313" key="9">
    <source>
        <dbReference type="EMBL" id="PWH07483.1"/>
    </source>
</evidence>
<dbReference type="PANTHER" id="PTHR30627:SF24">
    <property type="entry name" value="PENICILLIN-BINDING PROTEIN 4B"/>
    <property type="match status" value="1"/>
</dbReference>
<dbReference type="GO" id="GO:0071972">
    <property type="term" value="F:peptidoglycan L,D-transpeptidase activity"/>
    <property type="evidence" value="ECO:0007669"/>
    <property type="project" value="TreeGrafter"/>
</dbReference>
<feature type="domain" description="Penicillin-binding protein dimerisation" evidence="7">
    <location>
        <begin position="172"/>
        <end position="328"/>
    </location>
</feature>
<sequence>MSPTASSTGAATSDSHRRRGPWIVGIAAVVVLALIAAFFVWRARADDGSDEAKALASALASGDFEGVSLDGTTAKKAAKQREKVLGNLSDSSAKDPSVEVDKVVKGENGTRQATFDWSWDLPRKGGSWEYTTTATLKPGDDGWSAELAPDVFAPDLTADEHLDVRAVVGQMGSITDREGKDLYGPRDVRILGIDKTQVDASDQESAARKLAGLLGTDADAYAAKVKSAGDKDFVQALTIRETAKDDYPLSQAADVPGFHEQKDSQPLALTRDFAPGVLGSLREATEEDVEKSDGTVVAGDMVGDSGVAAAERDTLVGTPGMQVAAVNQKTGKDRTLKSTDPSDGTDVTTTLDTDLQDEATKVIADQDSASAVVVMKPSTGDVLASALGPSGQSYPVGMVGQYAPGSTFKAVTALSLLRAGDTPDTTLECPGTANVEGRSFKNADSMDKSLFGTMSFSDAIAHSCNTAMLLQYDKVSQGELADAATTLGVGQDAPKGLEGAFMGSVDPKDSGVEHASDMMGQGRVLASPLSMATVLSSIQNGSTVAPRVIADEKAKAPEVEHPLTKDEATQMQGLLHGTVTRGTLKSQFGDVGGKQIIGKTGTAEWTNEDGDPSLHSWVIVAQGDVVVAAFVEDGGYGATTAGPIAKEVLKAAQKEE</sequence>
<gene>
    <name evidence="9" type="ORF">DEO23_02305</name>
</gene>
<evidence type="ECO:0000259" key="8">
    <source>
        <dbReference type="Pfam" id="PF05223"/>
    </source>
</evidence>
<evidence type="ECO:0000256" key="2">
    <source>
        <dbReference type="ARBA" id="ARBA00007171"/>
    </source>
</evidence>
<dbReference type="Pfam" id="PF05223">
    <property type="entry name" value="MecA_N"/>
    <property type="match status" value="1"/>
</dbReference>
<dbReference type="InterPro" id="IPR005311">
    <property type="entry name" value="PBP_dimer"/>
</dbReference>
<dbReference type="OrthoDB" id="5241017at2"/>
<comment type="caution">
    <text evidence="9">The sequence shown here is derived from an EMBL/GenBank/DDBJ whole genome shotgun (WGS) entry which is preliminary data.</text>
</comment>
<dbReference type="Pfam" id="PF03717">
    <property type="entry name" value="PBP_dimer"/>
    <property type="match status" value="1"/>
</dbReference>
<keyword evidence="5" id="KW-1133">Transmembrane helix</keyword>
<evidence type="ECO:0000259" key="7">
    <source>
        <dbReference type="Pfam" id="PF03717"/>
    </source>
</evidence>
<dbReference type="RefSeq" id="WP_109274369.1">
    <property type="nucleotide sequence ID" value="NZ_QFKX01000001.1"/>
</dbReference>
<dbReference type="Gene3D" id="3.30.1390.30">
    <property type="entry name" value="Penicillin-binding protein 2a, domain 3"/>
    <property type="match status" value="1"/>
</dbReference>
<evidence type="ECO:0000259" key="6">
    <source>
        <dbReference type="Pfam" id="PF00905"/>
    </source>
</evidence>
<dbReference type="SUPFAM" id="SSF56519">
    <property type="entry name" value="Penicillin binding protein dimerisation domain"/>
    <property type="match status" value="1"/>
</dbReference>
<dbReference type="Proteomes" id="UP000245590">
    <property type="component" value="Unassembled WGS sequence"/>
</dbReference>
<evidence type="ECO:0000256" key="3">
    <source>
        <dbReference type="ARBA" id="ARBA00023136"/>
    </source>
</evidence>